<organism evidence="2 3">
    <name type="scientific">Marivirga atlantica</name>
    <dbReference type="NCBI Taxonomy" id="1548457"/>
    <lineage>
        <taxon>Bacteria</taxon>
        <taxon>Pseudomonadati</taxon>
        <taxon>Bacteroidota</taxon>
        <taxon>Cytophagia</taxon>
        <taxon>Cytophagales</taxon>
        <taxon>Marivirgaceae</taxon>
        <taxon>Marivirga</taxon>
    </lineage>
</organism>
<accession>A0A937AFN5</accession>
<dbReference type="Proteomes" id="UP000642920">
    <property type="component" value="Unassembled WGS sequence"/>
</dbReference>
<keyword evidence="1" id="KW-0732">Signal</keyword>
<reference evidence="2" key="1">
    <citation type="submission" date="2021-01" db="EMBL/GenBank/DDBJ databases">
        <title>Marivirga sp. nov., isolated from intertidal surface sediments.</title>
        <authorList>
            <person name="Zhang M."/>
        </authorList>
    </citation>
    <scope>NUCLEOTIDE SEQUENCE</scope>
    <source>
        <strain evidence="2">SM1354</strain>
    </source>
</reference>
<dbReference type="RefSeq" id="WP_201921302.1">
    <property type="nucleotide sequence ID" value="NZ_JAERQG010000002.1"/>
</dbReference>
<evidence type="ECO:0000256" key="1">
    <source>
        <dbReference type="SAM" id="SignalP"/>
    </source>
</evidence>
<sequence>MRIYRVTLLLICMIAALWSCDQLGEDVLPKSTLDEHSVINNSEIFAIKGEPMVINVLGDPLENASISLNHQSDKSEVSWLKNQLVKYTANESASGKDYIIFEVSTPSQSFTDSIIVNIGDSSQFETDSCMPYAKNDVLYIEGSLSAEVGVLANDILCQYTLDKLNIIGAPNFGTATITANNAISYTLEDTANFISDSIVYEAKLIGPADEATAIYGFLEVFMTSDQDTCYIEAYSGFDAIPLDSVLYIDVTATDSICNNAVSQINYGQISLGVIEAINNNVAKFTPSIEGIDSLWYEVTLANGRSYTGSHVIEVMAPANDSSCNVLSLSDDFFTLNIDSTAVLDMDILSNDVYCGLPGQFSISIPDSMNLSFGQAQIKNEAGYLYVRYLADSAAWQNDVAEQFSYLVCEGNECDTAQITIQKP</sequence>
<evidence type="ECO:0000313" key="3">
    <source>
        <dbReference type="Proteomes" id="UP000642920"/>
    </source>
</evidence>
<dbReference type="AlphaFoldDB" id="A0A937AFN5"/>
<gene>
    <name evidence="2" type="ORF">JKP34_11455</name>
</gene>
<dbReference type="EMBL" id="JAERQG010000002">
    <property type="protein sequence ID" value="MBL0765871.1"/>
    <property type="molecule type" value="Genomic_DNA"/>
</dbReference>
<feature type="chain" id="PRO_5037229002" evidence="1">
    <location>
        <begin position="25"/>
        <end position="423"/>
    </location>
</feature>
<proteinExistence type="predicted"/>
<feature type="signal peptide" evidence="1">
    <location>
        <begin position="1"/>
        <end position="24"/>
    </location>
</feature>
<protein>
    <submittedName>
        <fullName evidence="2">Uncharacterized protein</fullName>
    </submittedName>
</protein>
<name>A0A937AFN5_9BACT</name>
<keyword evidence="3" id="KW-1185">Reference proteome</keyword>
<comment type="caution">
    <text evidence="2">The sequence shown here is derived from an EMBL/GenBank/DDBJ whole genome shotgun (WGS) entry which is preliminary data.</text>
</comment>
<evidence type="ECO:0000313" key="2">
    <source>
        <dbReference type="EMBL" id="MBL0765871.1"/>
    </source>
</evidence>